<feature type="region of interest" description="Disordered" evidence="1">
    <location>
        <begin position="111"/>
        <end position="130"/>
    </location>
</feature>
<comment type="caution">
    <text evidence="3">The sequence shown here is derived from an EMBL/GenBank/DDBJ whole genome shotgun (WGS) entry which is preliminary data.</text>
</comment>
<keyword evidence="2" id="KW-0732">Signal</keyword>
<evidence type="ECO:0000256" key="1">
    <source>
        <dbReference type="SAM" id="MobiDB-lite"/>
    </source>
</evidence>
<proteinExistence type="predicted"/>
<dbReference type="Proteomes" id="UP000663846">
    <property type="component" value="Unassembled WGS sequence"/>
</dbReference>
<reference evidence="3" key="1">
    <citation type="submission" date="2021-01" db="EMBL/GenBank/DDBJ databases">
        <authorList>
            <person name="Kaushik A."/>
        </authorList>
    </citation>
    <scope>NUCLEOTIDE SEQUENCE</scope>
    <source>
        <strain evidence="3">AG1-1C</strain>
    </source>
</reference>
<organism evidence="3 4">
    <name type="scientific">Rhizoctonia solani</name>
    <dbReference type="NCBI Taxonomy" id="456999"/>
    <lineage>
        <taxon>Eukaryota</taxon>
        <taxon>Fungi</taxon>
        <taxon>Dikarya</taxon>
        <taxon>Basidiomycota</taxon>
        <taxon>Agaricomycotina</taxon>
        <taxon>Agaricomycetes</taxon>
        <taxon>Cantharellales</taxon>
        <taxon>Ceratobasidiaceae</taxon>
        <taxon>Rhizoctonia</taxon>
    </lineage>
</organism>
<protein>
    <submittedName>
        <fullName evidence="3">Uncharacterized protein</fullName>
    </submittedName>
</protein>
<feature type="chain" id="PRO_5034181531" evidence="2">
    <location>
        <begin position="22"/>
        <end position="233"/>
    </location>
</feature>
<sequence>MYSMHLMIQLLFLSLFPVALADIWGFTPDEPVGTSPNVNLRVVHWEEDAVLLADAAVLGKYYCVTGGCCPIGKICTGGVGGCSVSGTYPCQNENFCCPSGTTCYRDSNGNPRCRTGGGDPDPDPTTRTTRTTIRTTSTSTTSYATVSYETTLGVTYTYTYTVFIEGETTRTAGVVASTNPAAPTTTPPTTGFPEIVTPTVTPLVTLPPLSNATSLTSSLAPAFTAQDNELLPD</sequence>
<accession>A0A8H3B151</accession>
<feature type="signal peptide" evidence="2">
    <location>
        <begin position="1"/>
        <end position="21"/>
    </location>
</feature>
<dbReference type="AlphaFoldDB" id="A0A8H3B151"/>
<dbReference type="EMBL" id="CAJMWS010000460">
    <property type="protein sequence ID" value="CAE6445466.1"/>
    <property type="molecule type" value="Genomic_DNA"/>
</dbReference>
<evidence type="ECO:0000313" key="3">
    <source>
        <dbReference type="EMBL" id="CAE6445466.1"/>
    </source>
</evidence>
<evidence type="ECO:0000313" key="4">
    <source>
        <dbReference type="Proteomes" id="UP000663846"/>
    </source>
</evidence>
<evidence type="ECO:0000256" key="2">
    <source>
        <dbReference type="SAM" id="SignalP"/>
    </source>
</evidence>
<name>A0A8H3B151_9AGAM</name>
<gene>
    <name evidence="3" type="ORF">RDB_LOCUS137141</name>
</gene>